<keyword evidence="1" id="KW-0175">Coiled coil</keyword>
<feature type="compositionally biased region" description="Acidic residues" evidence="2">
    <location>
        <begin position="151"/>
        <end position="160"/>
    </location>
</feature>
<feature type="region of interest" description="Disordered" evidence="2">
    <location>
        <begin position="139"/>
        <end position="160"/>
    </location>
</feature>
<feature type="compositionally biased region" description="Low complexity" evidence="2">
    <location>
        <begin position="414"/>
        <end position="423"/>
    </location>
</feature>
<feature type="compositionally biased region" description="Pro residues" evidence="2">
    <location>
        <begin position="703"/>
        <end position="713"/>
    </location>
</feature>
<name>A0A835WW88_9CHLO</name>
<dbReference type="OrthoDB" id="553375at2759"/>
<feature type="compositionally biased region" description="Low complexity" evidence="2">
    <location>
        <begin position="574"/>
        <end position="603"/>
    </location>
</feature>
<feature type="region of interest" description="Disordered" evidence="2">
    <location>
        <begin position="320"/>
        <end position="344"/>
    </location>
</feature>
<evidence type="ECO:0000256" key="1">
    <source>
        <dbReference type="SAM" id="Coils"/>
    </source>
</evidence>
<feature type="region of interest" description="Disordered" evidence="2">
    <location>
        <begin position="848"/>
        <end position="867"/>
    </location>
</feature>
<evidence type="ECO:0000313" key="3">
    <source>
        <dbReference type="EMBL" id="KAG2453796.1"/>
    </source>
</evidence>
<accession>A0A835WW88</accession>
<sequence>MSDSEYSIVGLPSSGSDEAVSGLNSPIILLLQARPALTAERVLLTSAAGAGASPDSGHSSPGAFREPLHPELLHPQASLGGAGASSCSDRDARRADKILESGAPSSGGAAEGAAAADPLFVDLDRHELDVNGAAAGAYDMSDLGLGGEGGQGEDEEGGDEGEAMLGLLAGLDARTLAAIPPALLHRLQQLEEERDELAGRLLESDAELSCLRANYQQLSQTHASNQTWLNQLMNQQMENLERRQRRQRALAAAAAARAAAAAGGSQPQVVSIAPMSGLLDSTALETGDFDFTGEVDSVLLDQEDLAAIAASAAAAGVLGPSSGAGAAASGEGASLGTSPLKAPPSAKKLAAAPLAQVAAAVAVAATRGGADTGGAAPIDVMALAAEQPRGGAAAGASPPAKTKAWEAPRPSSEAAAKPVAAAVIEERPAPASKPAEAQTQTASSKPKEHGRKIRKEEAGSEADAAETAVVTSLASAEVESPAAKPEAIASRSANNEDAQGRVSADGKADAAAKRPSKVVAVTAERAARSEANSEETPVAKATAFEKSGRASSQGGAETARDAGSDRSVSRNEDAASSTRSGSAAASAKPKAKDAGAQAATASPAVTKAAASKLASGSGRIGGSGLPLVLALLVVVALGAGGAYVFLGGGLRTAPASSGGPTISMTSTTSDVIDAAAQTGGADGMVPPAMPAAQHAPDEAELSPSPPPAPPPPGTGASLLAEDADDDDTAPNTGAAAPDAAAPEEDEHIGFVDVYDSEDEYDDSGDGDDGAAAAAAADAEDLNSGEHVRFATLVNAPAALTPGQYWCTDTTSCEGEEAGGGSDAAVRTRALPQPSPVWDLLRAGLAAAAEEEAAGGPGSATARPQPSCESLRALASSLSATDTELASAGKQPAATPACSAGGGAGAGECRPPPSKTTGSPYPMDARAELVKWGMAELEKRWRQLQRTLERLAGEGEAKDGVASPQLPAEPAVQAVASWALGHLLPVVAPMVRSVVDDDELPESLKRAHKAASDVARVCSESGPQLSIAALGRLEAQLNDMTNIALVHVDGGGAAAVEARLGDAAHCLAWIAPRAAAEACRLRCSPRGRLVGALGRLGIPRALLDGALTLGRSGLDERDGVWRHEQPPGEDAGIEDVEAWLRSTQHLADWVAAALAAKEGDGSSSETGCGAWQTLVAAIGATLRGSTAVSDAVAQAAEVGDWRRLQLELAAEAEAAQRVPSHVLEAVAEAARRAFAQEGLSDCSGCEEAGDGEGKDAAEEAGAPGPACRAGLRSLGAEVRAVQATAAGAGAVQQGLAAAVRRIRADVMDLMAAVAVVRARCLVAAEGVLEYRKAGLAAN</sequence>
<feature type="region of interest" description="Disordered" evidence="2">
    <location>
        <begin position="49"/>
        <end position="68"/>
    </location>
</feature>
<gene>
    <name evidence="3" type="ORF">HYH02_002004</name>
</gene>
<keyword evidence="4" id="KW-1185">Reference proteome</keyword>
<proteinExistence type="predicted"/>
<feature type="compositionally biased region" description="Low complexity" evidence="2">
    <location>
        <begin position="881"/>
        <end position="898"/>
    </location>
</feature>
<organism evidence="3 4">
    <name type="scientific">Chlamydomonas schloesseri</name>
    <dbReference type="NCBI Taxonomy" id="2026947"/>
    <lineage>
        <taxon>Eukaryota</taxon>
        <taxon>Viridiplantae</taxon>
        <taxon>Chlorophyta</taxon>
        <taxon>core chlorophytes</taxon>
        <taxon>Chlorophyceae</taxon>
        <taxon>CS clade</taxon>
        <taxon>Chlamydomonadales</taxon>
        <taxon>Chlamydomonadaceae</taxon>
        <taxon>Chlamydomonas</taxon>
    </lineage>
</organism>
<feature type="coiled-coil region" evidence="1">
    <location>
        <begin position="187"/>
        <end position="257"/>
    </location>
</feature>
<comment type="caution">
    <text evidence="3">The sequence shown here is derived from an EMBL/GenBank/DDBJ whole genome shotgun (WGS) entry which is preliminary data.</text>
</comment>
<dbReference type="Proteomes" id="UP000613740">
    <property type="component" value="Unassembled WGS sequence"/>
</dbReference>
<protein>
    <submittedName>
        <fullName evidence="3">Uncharacterized protein</fullName>
    </submittedName>
</protein>
<reference evidence="3" key="1">
    <citation type="journal article" date="2020" name="bioRxiv">
        <title>Comparative genomics of Chlamydomonas.</title>
        <authorList>
            <person name="Craig R.J."/>
            <person name="Hasan A.R."/>
            <person name="Ness R.W."/>
            <person name="Keightley P.D."/>
        </authorList>
    </citation>
    <scope>NUCLEOTIDE SEQUENCE</scope>
    <source>
        <strain evidence="3">CCAP 11/173</strain>
    </source>
</reference>
<feature type="compositionally biased region" description="Basic and acidic residues" evidence="2">
    <location>
        <begin position="558"/>
        <end position="573"/>
    </location>
</feature>
<evidence type="ECO:0000256" key="2">
    <source>
        <dbReference type="SAM" id="MobiDB-lite"/>
    </source>
</evidence>
<feature type="compositionally biased region" description="Low complexity" evidence="2">
    <location>
        <begin position="390"/>
        <end position="400"/>
    </location>
</feature>
<dbReference type="EMBL" id="JAEHOD010000003">
    <property type="protein sequence ID" value="KAG2453796.1"/>
    <property type="molecule type" value="Genomic_DNA"/>
</dbReference>
<feature type="region of interest" description="Disordered" evidence="2">
    <location>
        <begin position="881"/>
        <end position="921"/>
    </location>
</feature>
<feature type="compositionally biased region" description="Low complexity" evidence="2">
    <location>
        <begin position="729"/>
        <end position="740"/>
    </location>
</feature>
<evidence type="ECO:0000313" key="4">
    <source>
        <dbReference type="Proteomes" id="UP000613740"/>
    </source>
</evidence>
<feature type="region of interest" description="Disordered" evidence="2">
    <location>
        <begin position="390"/>
        <end position="603"/>
    </location>
</feature>
<feature type="region of interest" description="Disordered" evidence="2">
    <location>
        <begin position="678"/>
        <end position="746"/>
    </location>
</feature>
<feature type="compositionally biased region" description="Low complexity" evidence="2">
    <location>
        <begin position="49"/>
        <end position="63"/>
    </location>
</feature>